<keyword evidence="10" id="KW-0902">Two-component regulatory system</keyword>
<dbReference type="InterPro" id="IPR005467">
    <property type="entry name" value="His_kinase_dom"/>
</dbReference>
<dbReference type="InterPro" id="IPR036097">
    <property type="entry name" value="HisK_dim/P_sf"/>
</dbReference>
<keyword evidence="13" id="KW-0175">Coiled coil</keyword>
<dbReference type="HOGENOM" id="CLU_000650_3_6_6"/>
<dbReference type="CDD" id="cd16916">
    <property type="entry name" value="HATPase_CheA-like"/>
    <property type="match status" value="1"/>
</dbReference>
<evidence type="ECO:0000256" key="6">
    <source>
        <dbReference type="ARBA" id="ARBA00022679"/>
    </source>
</evidence>
<reference evidence="18 19" key="2">
    <citation type="journal article" date="2013" name="Stand. Genomic Sci.">
        <title>Complete genome sequence of Halorhodospira halophila SL1.</title>
        <authorList>
            <person name="Challacombe J.F."/>
            <person name="Majid S."/>
            <person name="Deole R."/>
            <person name="Brettin T.S."/>
            <person name="Bruce D."/>
            <person name="Delano S.F."/>
            <person name="Detter J.C."/>
            <person name="Gleasner C.D."/>
            <person name="Han C.S."/>
            <person name="Misra M."/>
            <person name="Reitenga K.G."/>
            <person name="Mikhailova N."/>
            <person name="Woyke T."/>
            <person name="Pitluck S."/>
            <person name="Nolan M."/>
            <person name="Land M.L."/>
            <person name="Saunders E."/>
            <person name="Tapia R."/>
            <person name="Lapidus A."/>
            <person name="Ivanova N."/>
            <person name="Hoff W.D."/>
        </authorList>
    </citation>
    <scope>NUCLEOTIDE SEQUENCE [LARGE SCALE GENOMIC DNA]</scope>
    <source>
        <strain evidence="19">DSM 244 / SL1</strain>
    </source>
</reference>
<dbReference type="AlphaFoldDB" id="A1WZ19"/>
<dbReference type="STRING" id="349124.Hhal_2167"/>
<dbReference type="CDD" id="cd00088">
    <property type="entry name" value="HPT"/>
    <property type="match status" value="1"/>
</dbReference>
<dbReference type="eggNOG" id="COG2198">
    <property type="taxonomic scope" value="Bacteria"/>
</dbReference>
<evidence type="ECO:0000256" key="8">
    <source>
        <dbReference type="ARBA" id="ARBA00022777"/>
    </source>
</evidence>
<accession>A1WZ19</accession>
<evidence type="ECO:0000256" key="3">
    <source>
        <dbReference type="ARBA" id="ARBA00021495"/>
    </source>
</evidence>
<dbReference type="SUPFAM" id="SSF47226">
    <property type="entry name" value="Histidine-containing phosphotransfer domain, HPT domain"/>
    <property type="match status" value="1"/>
</dbReference>
<evidence type="ECO:0000256" key="5">
    <source>
        <dbReference type="ARBA" id="ARBA00022553"/>
    </source>
</evidence>
<dbReference type="PROSITE" id="PS50109">
    <property type="entry name" value="HIS_KIN"/>
    <property type="match status" value="1"/>
</dbReference>
<keyword evidence="7" id="KW-0547">Nucleotide-binding</keyword>
<dbReference type="GO" id="GO:0000155">
    <property type="term" value="F:phosphorelay sensor kinase activity"/>
    <property type="evidence" value="ECO:0007669"/>
    <property type="project" value="InterPro"/>
</dbReference>
<dbReference type="PROSITE" id="PS50894">
    <property type="entry name" value="HPT"/>
    <property type="match status" value="1"/>
</dbReference>
<evidence type="ECO:0000256" key="2">
    <source>
        <dbReference type="ARBA" id="ARBA00012438"/>
    </source>
</evidence>
<keyword evidence="4" id="KW-0145">Chemotaxis</keyword>
<dbReference type="Gene3D" id="3.30.565.10">
    <property type="entry name" value="Histidine kinase-like ATPase, C-terminal domain"/>
    <property type="match status" value="1"/>
</dbReference>
<dbReference type="KEGG" id="hha:Hhal_2167"/>
<dbReference type="InterPro" id="IPR036890">
    <property type="entry name" value="HATPase_C_sf"/>
</dbReference>
<gene>
    <name evidence="18" type="ordered locus">Hhal_2167</name>
</gene>
<dbReference type="InterPro" id="IPR036061">
    <property type="entry name" value="CheW-like_dom_sf"/>
</dbReference>
<feature type="region of interest" description="Disordered" evidence="14">
    <location>
        <begin position="128"/>
        <end position="167"/>
    </location>
</feature>
<sequence>MSVDLSQFLQTFFEESFEGLDTMESGLLELDPESPDPEALNNVFRAAHSIKGGAGTFGLSAVSDFTHRMETLLDRLRDGKQAVTPDCVNVLLNAVDCLRGMLVAIQSDQTLDADAISTAQQRLDEQLGQAPVGGGGATGAAAGPTAGGGDAGGDDAPPPRGGGGGGGWLIRFEPQPHLFATGNDPRRLFLALQDLGELEVECDTSGLPPFEQLDPETCQLAWTLRLYADVPEAAVREVFEWVEDDARLEIQPLEAAGTEEVAPVAPGQPPMPTSEESGPAAPAAGGGEARKPAARRGGGNSSIRVDTEKIDALIDMVGELVITQSMLSQVGKEFTAERLEELQDGLAQLERNTRELQENVMRIRMVPISFAYSRLPRIVHDTSRALGKAVDFQMEGEQTELDKTVMEKIIDPLVHLVRNSVDHGIEPPEERAAAGKPETGTITIEAYHKGGNIIIEIADDGRGINRDKLLAKARSSGLLEDGTELPDDQVFDLIFHPGLSTHEQATEYSGRGVGMDVVKRNVRSLSGNIHVRSAQGQGTTITISLPLTLSILDGQLFRVGDQTYIVPLVSVIESLQVDGSKLSRVTGRGEVYHWREGYVPIVRLHELFDTEPVRRELAGGLMVIVEDEDTYLGVFVDDLLDQQQVVIKSLEANYLQVPGIAGATILGDGTVALILDIAGLIEMSRGGRRQPYIPTPEDSDEAA</sequence>
<keyword evidence="8 18" id="KW-0418">Kinase</keyword>
<evidence type="ECO:0000256" key="11">
    <source>
        <dbReference type="ARBA" id="ARBA00035100"/>
    </source>
</evidence>
<dbReference type="InterPro" id="IPR002545">
    <property type="entry name" value="CheW-lke_dom"/>
</dbReference>
<dbReference type="PANTHER" id="PTHR43395:SF10">
    <property type="entry name" value="CHEMOTAXIS PROTEIN CHEA"/>
    <property type="match status" value="1"/>
</dbReference>
<dbReference type="PROSITE" id="PS50851">
    <property type="entry name" value="CHEW"/>
    <property type="match status" value="1"/>
</dbReference>
<keyword evidence="5 12" id="KW-0597">Phosphoprotein</keyword>
<dbReference type="Gene3D" id="1.20.120.160">
    <property type="entry name" value="HPT domain"/>
    <property type="match status" value="1"/>
</dbReference>
<dbReference type="GO" id="GO:0005524">
    <property type="term" value="F:ATP binding"/>
    <property type="evidence" value="ECO:0007669"/>
    <property type="project" value="UniProtKB-KW"/>
</dbReference>
<dbReference type="SUPFAM" id="SSF55874">
    <property type="entry name" value="ATPase domain of HSP90 chaperone/DNA topoisomerase II/histidine kinase"/>
    <property type="match status" value="1"/>
</dbReference>
<dbReference type="PRINTS" id="PR00344">
    <property type="entry name" value="BCTRLSENSOR"/>
</dbReference>
<dbReference type="Pfam" id="PF01584">
    <property type="entry name" value="CheW"/>
    <property type="match status" value="1"/>
</dbReference>
<feature type="modified residue" description="Phosphohistidine" evidence="12">
    <location>
        <position position="48"/>
    </location>
</feature>
<keyword evidence="19" id="KW-1185">Reference proteome</keyword>
<dbReference type="InterPro" id="IPR037006">
    <property type="entry name" value="CheA-like_homodim_sf"/>
</dbReference>
<feature type="domain" description="Histidine kinase" evidence="15">
    <location>
        <begin position="336"/>
        <end position="549"/>
    </location>
</feature>
<protein>
    <recommendedName>
        <fullName evidence="3">Chemotaxis protein CheA</fullName>
        <ecNumber evidence="2">2.7.13.3</ecNumber>
    </recommendedName>
</protein>
<evidence type="ECO:0000256" key="1">
    <source>
        <dbReference type="ARBA" id="ARBA00000085"/>
    </source>
</evidence>
<keyword evidence="9" id="KW-0067">ATP-binding</keyword>
<dbReference type="FunFam" id="3.30.565.10:FF:000016">
    <property type="entry name" value="Chemotaxis protein CheA, putative"/>
    <property type="match status" value="1"/>
</dbReference>
<dbReference type="InterPro" id="IPR004358">
    <property type="entry name" value="Sig_transdc_His_kin-like_C"/>
</dbReference>
<evidence type="ECO:0000259" key="16">
    <source>
        <dbReference type="PROSITE" id="PS50851"/>
    </source>
</evidence>
<evidence type="ECO:0000259" key="15">
    <source>
        <dbReference type="PROSITE" id="PS50109"/>
    </source>
</evidence>
<evidence type="ECO:0000313" key="18">
    <source>
        <dbReference type="EMBL" id="ABM62931.1"/>
    </source>
</evidence>
<evidence type="ECO:0000256" key="7">
    <source>
        <dbReference type="ARBA" id="ARBA00022741"/>
    </source>
</evidence>
<evidence type="ECO:0000259" key="17">
    <source>
        <dbReference type="PROSITE" id="PS50894"/>
    </source>
</evidence>
<dbReference type="SMART" id="SM00387">
    <property type="entry name" value="HATPase_c"/>
    <property type="match status" value="1"/>
</dbReference>
<dbReference type="InterPro" id="IPR003594">
    <property type="entry name" value="HATPase_dom"/>
</dbReference>
<dbReference type="Gene3D" id="2.30.30.40">
    <property type="entry name" value="SH3 Domains"/>
    <property type="match status" value="1"/>
</dbReference>
<proteinExistence type="predicted"/>
<dbReference type="GO" id="GO:0005737">
    <property type="term" value="C:cytoplasm"/>
    <property type="evidence" value="ECO:0007669"/>
    <property type="project" value="InterPro"/>
</dbReference>
<dbReference type="InterPro" id="IPR051315">
    <property type="entry name" value="Bact_Chemotaxis_CheA"/>
</dbReference>
<dbReference type="Pfam" id="PF02895">
    <property type="entry name" value="H-kinase_dim"/>
    <property type="match status" value="1"/>
</dbReference>
<feature type="coiled-coil region" evidence="13">
    <location>
        <begin position="332"/>
        <end position="366"/>
    </location>
</feature>
<feature type="domain" description="CheW-like" evidence="16">
    <location>
        <begin position="551"/>
        <end position="686"/>
    </location>
</feature>
<dbReference type="CDD" id="cd00731">
    <property type="entry name" value="CheA_reg"/>
    <property type="match status" value="1"/>
</dbReference>
<evidence type="ECO:0000256" key="13">
    <source>
        <dbReference type="SAM" id="Coils"/>
    </source>
</evidence>
<feature type="region of interest" description="Disordered" evidence="14">
    <location>
        <begin position="257"/>
        <end position="302"/>
    </location>
</feature>
<dbReference type="InterPro" id="IPR036641">
    <property type="entry name" value="HPT_dom_sf"/>
</dbReference>
<dbReference type="EC" id="2.7.13.3" evidence="2"/>
<dbReference type="PANTHER" id="PTHR43395">
    <property type="entry name" value="SENSOR HISTIDINE KINASE CHEA"/>
    <property type="match status" value="1"/>
</dbReference>
<evidence type="ECO:0000313" key="19">
    <source>
        <dbReference type="Proteomes" id="UP000000647"/>
    </source>
</evidence>
<reference evidence="19" key="1">
    <citation type="submission" date="2006-12" db="EMBL/GenBank/DDBJ databases">
        <title>Complete sequence of Halorhodospira halophila SL1.</title>
        <authorList>
            <consortium name="US DOE Joint Genome Institute"/>
            <person name="Copeland A."/>
            <person name="Lucas S."/>
            <person name="Lapidus A."/>
            <person name="Barry K."/>
            <person name="Detter J.C."/>
            <person name="Glavina del Rio T."/>
            <person name="Hammon N."/>
            <person name="Israni S."/>
            <person name="Dalin E."/>
            <person name="Tice H."/>
            <person name="Pitluck S."/>
            <person name="Saunders E."/>
            <person name="Brettin T."/>
            <person name="Bruce D."/>
            <person name="Han C."/>
            <person name="Tapia R."/>
            <person name="Schmutz J."/>
            <person name="Larimer F."/>
            <person name="Land M."/>
            <person name="Hauser L."/>
            <person name="Kyrpides N."/>
            <person name="Mikhailova N."/>
            <person name="Hoff W."/>
            <person name="Richardson P."/>
        </authorList>
    </citation>
    <scope>NUCLEOTIDE SEQUENCE [LARGE SCALE GENOMIC DNA]</scope>
    <source>
        <strain evidence="19">DSM 244 / SL1</strain>
    </source>
</reference>
<feature type="domain" description="HPt" evidence="17">
    <location>
        <begin position="1"/>
        <end position="105"/>
    </location>
</feature>
<dbReference type="OrthoDB" id="9803176at2"/>
<dbReference type="InterPro" id="IPR004105">
    <property type="entry name" value="CheA-like_dim"/>
</dbReference>
<dbReference type="eggNOG" id="COG0643">
    <property type="taxonomic scope" value="Bacteria"/>
</dbReference>
<dbReference type="SMART" id="SM00260">
    <property type="entry name" value="CheW"/>
    <property type="match status" value="1"/>
</dbReference>
<dbReference type="SUPFAM" id="SSF47384">
    <property type="entry name" value="Homodimeric domain of signal transducing histidine kinase"/>
    <property type="match status" value="1"/>
</dbReference>
<dbReference type="SMART" id="SM01231">
    <property type="entry name" value="H-kinase_dim"/>
    <property type="match status" value="1"/>
</dbReference>
<evidence type="ECO:0000256" key="9">
    <source>
        <dbReference type="ARBA" id="ARBA00022840"/>
    </source>
</evidence>
<comment type="catalytic activity">
    <reaction evidence="1">
        <text>ATP + protein L-histidine = ADP + protein N-phospho-L-histidine.</text>
        <dbReference type="EC" id="2.7.13.3"/>
    </reaction>
</comment>
<dbReference type="Pfam" id="PF01627">
    <property type="entry name" value="Hpt"/>
    <property type="match status" value="1"/>
</dbReference>
<dbReference type="RefSeq" id="WP_011814953.1">
    <property type="nucleotide sequence ID" value="NC_008789.1"/>
</dbReference>
<keyword evidence="6" id="KW-0808">Transferase</keyword>
<dbReference type="FunFam" id="2.30.30.40:FF:000048">
    <property type="entry name" value="Chemotaxis protein CheA, putative"/>
    <property type="match status" value="1"/>
</dbReference>
<dbReference type="InterPro" id="IPR008207">
    <property type="entry name" value="Sig_transdc_His_kin_Hpt_dom"/>
</dbReference>
<dbReference type="Pfam" id="PF02518">
    <property type="entry name" value="HATPase_c"/>
    <property type="match status" value="1"/>
</dbReference>
<organism evidence="18 19">
    <name type="scientific">Halorhodospira halophila (strain DSM 244 / SL1)</name>
    <name type="common">Ectothiorhodospira halophila (strain DSM 244 / SL1)</name>
    <dbReference type="NCBI Taxonomy" id="349124"/>
    <lineage>
        <taxon>Bacteria</taxon>
        <taxon>Pseudomonadati</taxon>
        <taxon>Pseudomonadota</taxon>
        <taxon>Gammaproteobacteria</taxon>
        <taxon>Chromatiales</taxon>
        <taxon>Ectothiorhodospiraceae</taxon>
        <taxon>Halorhodospira</taxon>
    </lineage>
</organism>
<evidence type="ECO:0000256" key="10">
    <source>
        <dbReference type="ARBA" id="ARBA00023012"/>
    </source>
</evidence>
<dbReference type="SMART" id="SM00073">
    <property type="entry name" value="HPT"/>
    <property type="match status" value="1"/>
</dbReference>
<evidence type="ECO:0000256" key="14">
    <source>
        <dbReference type="SAM" id="MobiDB-lite"/>
    </source>
</evidence>
<name>A1WZ19_HALHL</name>
<dbReference type="Gene3D" id="1.10.287.560">
    <property type="entry name" value="Histidine kinase CheA-like, homodimeric domain"/>
    <property type="match status" value="1"/>
</dbReference>
<dbReference type="EMBL" id="CP000544">
    <property type="protein sequence ID" value="ABM62931.1"/>
    <property type="molecule type" value="Genomic_DNA"/>
</dbReference>
<dbReference type="GO" id="GO:0006935">
    <property type="term" value="P:chemotaxis"/>
    <property type="evidence" value="ECO:0007669"/>
    <property type="project" value="UniProtKB-KW"/>
</dbReference>
<dbReference type="Proteomes" id="UP000000647">
    <property type="component" value="Chromosome"/>
</dbReference>
<evidence type="ECO:0000256" key="4">
    <source>
        <dbReference type="ARBA" id="ARBA00022500"/>
    </source>
</evidence>
<evidence type="ECO:0000256" key="12">
    <source>
        <dbReference type="PROSITE-ProRule" id="PRU00110"/>
    </source>
</evidence>
<dbReference type="SUPFAM" id="SSF50341">
    <property type="entry name" value="CheW-like"/>
    <property type="match status" value="1"/>
</dbReference>
<comment type="function">
    <text evidence="11">Involved in the transmission of sensory signals from the chemoreceptors to the flagellar motors. CheA is autophosphorylated; it can transfer its phosphate group to either CheB or CheY.</text>
</comment>